<evidence type="ECO:0000259" key="8">
    <source>
        <dbReference type="Pfam" id="PF17921"/>
    </source>
</evidence>
<keyword evidence="1" id="KW-0808">Transferase</keyword>
<evidence type="ECO:0000256" key="3">
    <source>
        <dbReference type="ARBA" id="ARBA00022722"/>
    </source>
</evidence>
<keyword evidence="6" id="KW-0695">RNA-directed DNA polymerase</keyword>
<feature type="domain" description="Integrase zinc-binding" evidence="8">
    <location>
        <begin position="171"/>
        <end position="207"/>
    </location>
</feature>
<evidence type="ECO:0000256" key="6">
    <source>
        <dbReference type="ARBA" id="ARBA00022918"/>
    </source>
</evidence>
<dbReference type="EMBL" id="CP133617">
    <property type="protein sequence ID" value="WMV32978.1"/>
    <property type="molecule type" value="Genomic_DNA"/>
</dbReference>
<evidence type="ECO:0000256" key="5">
    <source>
        <dbReference type="ARBA" id="ARBA00022801"/>
    </source>
</evidence>
<dbReference type="InterPro" id="IPR050951">
    <property type="entry name" value="Retrovirus_Pol_polyprotein"/>
</dbReference>
<keyword evidence="2" id="KW-0548">Nucleotidyltransferase</keyword>
<reference evidence="9" key="1">
    <citation type="submission" date="2023-08" db="EMBL/GenBank/DDBJ databases">
        <title>A de novo genome assembly of Solanum verrucosum Schlechtendal, a Mexican diploid species geographically isolated from the other diploid A-genome species in potato relatives.</title>
        <authorList>
            <person name="Hosaka K."/>
        </authorList>
    </citation>
    <scope>NUCLEOTIDE SEQUENCE</scope>
    <source>
        <tissue evidence="9">Young leaves</tissue>
    </source>
</reference>
<dbReference type="InterPro" id="IPR041588">
    <property type="entry name" value="Integrase_H2C2"/>
</dbReference>
<gene>
    <name evidence="9" type="ORF">MTR67_026363</name>
</gene>
<organism evidence="9 10">
    <name type="scientific">Solanum verrucosum</name>
    <dbReference type="NCBI Taxonomy" id="315347"/>
    <lineage>
        <taxon>Eukaryota</taxon>
        <taxon>Viridiplantae</taxon>
        <taxon>Streptophyta</taxon>
        <taxon>Embryophyta</taxon>
        <taxon>Tracheophyta</taxon>
        <taxon>Spermatophyta</taxon>
        <taxon>Magnoliopsida</taxon>
        <taxon>eudicotyledons</taxon>
        <taxon>Gunneridae</taxon>
        <taxon>Pentapetalae</taxon>
        <taxon>asterids</taxon>
        <taxon>lamiids</taxon>
        <taxon>Solanales</taxon>
        <taxon>Solanaceae</taxon>
        <taxon>Solanoideae</taxon>
        <taxon>Solaneae</taxon>
        <taxon>Solanum</taxon>
    </lineage>
</organism>
<keyword evidence="10" id="KW-1185">Reference proteome</keyword>
<evidence type="ECO:0000313" key="10">
    <source>
        <dbReference type="Proteomes" id="UP001234989"/>
    </source>
</evidence>
<dbReference type="PANTHER" id="PTHR37984:SF5">
    <property type="entry name" value="PROTEIN NYNRIN-LIKE"/>
    <property type="match status" value="1"/>
</dbReference>
<evidence type="ECO:0000313" key="9">
    <source>
        <dbReference type="EMBL" id="WMV32978.1"/>
    </source>
</evidence>
<evidence type="ECO:0008006" key="11">
    <source>
        <dbReference type="Google" id="ProtNLM"/>
    </source>
</evidence>
<dbReference type="AlphaFoldDB" id="A0AAF0TZQ9"/>
<dbReference type="Pfam" id="PF17921">
    <property type="entry name" value="Integrase_H2C2"/>
    <property type="match status" value="1"/>
</dbReference>
<dbReference type="Pfam" id="PF17917">
    <property type="entry name" value="RT_RNaseH"/>
    <property type="match status" value="1"/>
</dbReference>
<keyword evidence="5" id="KW-0378">Hydrolase</keyword>
<dbReference type="GO" id="GO:0004519">
    <property type="term" value="F:endonuclease activity"/>
    <property type="evidence" value="ECO:0007669"/>
    <property type="project" value="UniProtKB-KW"/>
</dbReference>
<evidence type="ECO:0000259" key="7">
    <source>
        <dbReference type="Pfam" id="PF17917"/>
    </source>
</evidence>
<dbReference type="SUPFAM" id="SSF53098">
    <property type="entry name" value="Ribonuclease H-like"/>
    <property type="match status" value="1"/>
</dbReference>
<name>A0AAF0TZQ9_SOLVR</name>
<dbReference type="GO" id="GO:0016787">
    <property type="term" value="F:hydrolase activity"/>
    <property type="evidence" value="ECO:0007669"/>
    <property type="project" value="UniProtKB-KW"/>
</dbReference>
<keyword evidence="3" id="KW-0540">Nuclease</keyword>
<protein>
    <recommendedName>
        <fullName evidence="11">Integrase catalytic domain-containing protein</fullName>
    </recommendedName>
</protein>
<sequence>MNCGYSRSLSLVMWYPMKGFEWILINLRQYNTVPVHLSNKYHEFLGFGRHHKFNEKNYLTHDLELAAVVFALKIWRHYLYGVHVDVFIDHKSLPANVVADALSRLSMGSVAHVEEEKKELSKDVHHLDRLGVCLLYSSDGGVIVKNMSESLLVSEVKEKQDSDPILLQLKGATKMYCSLREVYWWNNMKIDIADFVAKCPNCQKVKVEYQKPGSVTKEISIPTWKWEVIKMDFITVKTIDSTEDNTRLYINELVRLRGVPLSIISDKGPQFTSHF</sequence>
<dbReference type="PANTHER" id="PTHR37984">
    <property type="entry name" value="PROTEIN CBG26694"/>
    <property type="match status" value="1"/>
</dbReference>
<dbReference type="Gene3D" id="1.10.340.70">
    <property type="match status" value="1"/>
</dbReference>
<dbReference type="InterPro" id="IPR012337">
    <property type="entry name" value="RNaseH-like_sf"/>
</dbReference>
<keyword evidence="4" id="KW-0255">Endonuclease</keyword>
<dbReference type="InterPro" id="IPR043502">
    <property type="entry name" value="DNA/RNA_pol_sf"/>
</dbReference>
<dbReference type="SUPFAM" id="SSF56672">
    <property type="entry name" value="DNA/RNA polymerases"/>
    <property type="match status" value="1"/>
</dbReference>
<dbReference type="InterPro" id="IPR041373">
    <property type="entry name" value="RT_RNaseH"/>
</dbReference>
<dbReference type="Proteomes" id="UP001234989">
    <property type="component" value="Chromosome 6"/>
</dbReference>
<evidence type="ECO:0000256" key="2">
    <source>
        <dbReference type="ARBA" id="ARBA00022695"/>
    </source>
</evidence>
<evidence type="ECO:0000256" key="4">
    <source>
        <dbReference type="ARBA" id="ARBA00022759"/>
    </source>
</evidence>
<proteinExistence type="predicted"/>
<feature type="domain" description="Reverse transcriptase RNase H-like" evidence="7">
    <location>
        <begin position="51"/>
        <end position="94"/>
    </location>
</feature>
<evidence type="ECO:0000256" key="1">
    <source>
        <dbReference type="ARBA" id="ARBA00022679"/>
    </source>
</evidence>
<dbReference type="GO" id="GO:0003964">
    <property type="term" value="F:RNA-directed DNA polymerase activity"/>
    <property type="evidence" value="ECO:0007669"/>
    <property type="project" value="UniProtKB-KW"/>
</dbReference>
<accession>A0AAF0TZQ9</accession>